<protein>
    <submittedName>
        <fullName evidence="2">Uncharacterized protein</fullName>
    </submittedName>
</protein>
<feature type="compositionally biased region" description="Basic residues" evidence="1">
    <location>
        <begin position="55"/>
        <end position="69"/>
    </location>
</feature>
<feature type="region of interest" description="Disordered" evidence="1">
    <location>
        <begin position="1"/>
        <end position="112"/>
    </location>
</feature>
<feature type="compositionally biased region" description="Basic residues" evidence="1">
    <location>
        <begin position="15"/>
        <end position="25"/>
    </location>
</feature>
<organism evidence="2">
    <name type="scientific">uncultured Solirubrobacterales bacterium</name>
    <dbReference type="NCBI Taxonomy" id="768556"/>
    <lineage>
        <taxon>Bacteria</taxon>
        <taxon>Bacillati</taxon>
        <taxon>Actinomycetota</taxon>
        <taxon>Thermoleophilia</taxon>
        <taxon>Solirubrobacterales</taxon>
        <taxon>environmental samples</taxon>
    </lineage>
</organism>
<feature type="compositionally biased region" description="Gly residues" evidence="1">
    <location>
        <begin position="80"/>
        <end position="89"/>
    </location>
</feature>
<sequence length="163" mass="17746">GPPRGAAQRVDPRRAPARGRPPRRPRPPDRLGQALRRGRLGPSRRPRQGSGSHPPARRRARSARAQGRHRVPDVALPGPALGGDTGVAGGTAPPRLPVDPGHAPGRRGHEGHASLPLLDRLLLRHAQRGAARAPLRVRVHERLLPPLERQGRLRRDRRGRRGG</sequence>
<dbReference type="EMBL" id="CADCVV010000140">
    <property type="protein sequence ID" value="CAA9508921.1"/>
    <property type="molecule type" value="Genomic_DNA"/>
</dbReference>
<feature type="compositionally biased region" description="Basic residues" evidence="1">
    <location>
        <begin position="36"/>
        <end position="47"/>
    </location>
</feature>
<dbReference type="AlphaFoldDB" id="A0A6J4SZ41"/>
<gene>
    <name evidence="2" type="ORF">AVDCRST_MAG17-1797</name>
</gene>
<feature type="compositionally biased region" description="Basic residues" evidence="1">
    <location>
        <begin position="154"/>
        <end position="163"/>
    </location>
</feature>
<evidence type="ECO:0000256" key="1">
    <source>
        <dbReference type="SAM" id="MobiDB-lite"/>
    </source>
</evidence>
<accession>A0A6J4SZ41</accession>
<evidence type="ECO:0000313" key="2">
    <source>
        <dbReference type="EMBL" id="CAA9508921.1"/>
    </source>
</evidence>
<feature type="region of interest" description="Disordered" evidence="1">
    <location>
        <begin position="142"/>
        <end position="163"/>
    </location>
</feature>
<feature type="compositionally biased region" description="Basic and acidic residues" evidence="1">
    <location>
        <begin position="142"/>
        <end position="153"/>
    </location>
</feature>
<feature type="non-terminal residue" evidence="2">
    <location>
        <position position="1"/>
    </location>
</feature>
<proteinExistence type="predicted"/>
<name>A0A6J4SZ41_9ACTN</name>
<feature type="non-terminal residue" evidence="2">
    <location>
        <position position="163"/>
    </location>
</feature>
<reference evidence="2" key="1">
    <citation type="submission" date="2020-02" db="EMBL/GenBank/DDBJ databases">
        <authorList>
            <person name="Meier V. D."/>
        </authorList>
    </citation>
    <scope>NUCLEOTIDE SEQUENCE</scope>
    <source>
        <strain evidence="2">AVDCRST_MAG17</strain>
    </source>
</reference>